<reference evidence="1" key="1">
    <citation type="submission" date="2023-03" db="UniProtKB">
        <authorList>
            <consortium name="EnsemblPlants"/>
        </authorList>
    </citation>
    <scope>IDENTIFICATION</scope>
</reference>
<dbReference type="Gramene" id="MELO3C023838.2.1">
    <property type="protein sequence ID" value="MELO3C023838.2.1"/>
    <property type="gene ID" value="MELO3C023838.2"/>
</dbReference>
<proteinExistence type="predicted"/>
<dbReference type="Pfam" id="PF20431">
    <property type="entry name" value="E_motif"/>
    <property type="match status" value="1"/>
</dbReference>
<protein>
    <submittedName>
        <fullName evidence="1">Uncharacterized protein</fullName>
    </submittedName>
</protein>
<dbReference type="InterPro" id="IPR046848">
    <property type="entry name" value="E_motif"/>
</dbReference>
<name>A0A9I9DUN1_CUCME</name>
<evidence type="ECO:0000313" key="1">
    <source>
        <dbReference type="EnsemblPlants" id="MELO3C023838.2.1"/>
    </source>
</evidence>
<accession>A0A9I9DUN1</accession>
<dbReference type="AlphaFoldDB" id="A0A9I9DUN1"/>
<dbReference type="EnsemblPlants" id="MELO3C023838.2.1">
    <property type="protein sequence ID" value="MELO3C023838.2.1"/>
    <property type="gene ID" value="MELO3C023838.2"/>
</dbReference>
<sequence>MVLRRVLVKFTKMLNWERAANKLFELNSDEGGYYVLFVSIYESASKWNKVAEVKKAI</sequence>
<organism evidence="1">
    <name type="scientific">Cucumis melo</name>
    <name type="common">Muskmelon</name>
    <dbReference type="NCBI Taxonomy" id="3656"/>
    <lineage>
        <taxon>Eukaryota</taxon>
        <taxon>Viridiplantae</taxon>
        <taxon>Streptophyta</taxon>
        <taxon>Embryophyta</taxon>
        <taxon>Tracheophyta</taxon>
        <taxon>Spermatophyta</taxon>
        <taxon>Magnoliopsida</taxon>
        <taxon>eudicotyledons</taxon>
        <taxon>Gunneridae</taxon>
        <taxon>Pentapetalae</taxon>
        <taxon>rosids</taxon>
        <taxon>fabids</taxon>
        <taxon>Cucurbitales</taxon>
        <taxon>Cucurbitaceae</taxon>
        <taxon>Benincaseae</taxon>
        <taxon>Cucumis</taxon>
    </lineage>
</organism>